<name>A0A8K1C551_PYTOL</name>
<dbReference type="SMART" id="SM01187">
    <property type="entry name" value="Elicitin"/>
    <property type="match status" value="2"/>
</dbReference>
<feature type="chain" id="PRO_5035437390" description="Elicitin-like protein" evidence="2">
    <location>
        <begin position="19"/>
        <end position="217"/>
    </location>
</feature>
<dbReference type="GO" id="GO:0005576">
    <property type="term" value="C:extracellular region"/>
    <property type="evidence" value="ECO:0007669"/>
    <property type="project" value="InterPro"/>
</dbReference>
<keyword evidence="1" id="KW-0812">Transmembrane</keyword>
<evidence type="ECO:0000313" key="3">
    <source>
        <dbReference type="EMBL" id="TMW56483.1"/>
    </source>
</evidence>
<dbReference type="Proteomes" id="UP000794436">
    <property type="component" value="Unassembled WGS sequence"/>
</dbReference>
<reference evidence="3" key="1">
    <citation type="submission" date="2019-03" db="EMBL/GenBank/DDBJ databases">
        <title>Long read genome sequence of the mycoparasitic Pythium oligandrum ATCC 38472 isolated from sugarbeet rhizosphere.</title>
        <authorList>
            <person name="Gaulin E."/>
        </authorList>
    </citation>
    <scope>NUCLEOTIDE SEQUENCE</scope>
    <source>
        <strain evidence="3">ATCC 38472_TT</strain>
    </source>
</reference>
<dbReference type="EMBL" id="SPLM01000145">
    <property type="protein sequence ID" value="TMW56483.1"/>
    <property type="molecule type" value="Genomic_DNA"/>
</dbReference>
<keyword evidence="2" id="KW-0732">Signal</keyword>
<evidence type="ECO:0000256" key="1">
    <source>
        <dbReference type="SAM" id="Phobius"/>
    </source>
</evidence>
<proteinExistence type="predicted"/>
<dbReference type="InterPro" id="IPR002200">
    <property type="entry name" value="Elicitin"/>
</dbReference>
<feature type="signal peptide" evidence="2">
    <location>
        <begin position="1"/>
        <end position="18"/>
    </location>
</feature>
<organism evidence="3 4">
    <name type="scientific">Pythium oligandrum</name>
    <name type="common">Mycoparasitic fungus</name>
    <dbReference type="NCBI Taxonomy" id="41045"/>
    <lineage>
        <taxon>Eukaryota</taxon>
        <taxon>Sar</taxon>
        <taxon>Stramenopiles</taxon>
        <taxon>Oomycota</taxon>
        <taxon>Peronosporomycetes</taxon>
        <taxon>Pythiales</taxon>
        <taxon>Pythiaceae</taxon>
        <taxon>Pythium</taxon>
    </lineage>
</organism>
<gene>
    <name evidence="3" type="ORF">Poli38472_006493</name>
</gene>
<keyword evidence="1" id="KW-0472">Membrane</keyword>
<evidence type="ECO:0000313" key="4">
    <source>
        <dbReference type="Proteomes" id="UP000794436"/>
    </source>
</evidence>
<evidence type="ECO:0000256" key="2">
    <source>
        <dbReference type="SAM" id="SignalP"/>
    </source>
</evidence>
<sequence length="217" mass="22394">MKLSTAVSLLAFASGSIAYAGECSTKQLRKYDSKLTAACGSDIQGLYASTGTTSIALCKETKCVEAIDSIADDLPDCTLGGLSLPNMFDAIVQYCKAEGNSSHSGSVAIEKPECSLSQQNKMTDMRSEPAMTKVCGPYEAMGGSKAIAKICEPDCTAYIKEKYIPALPDCSVNGAGVRVSAKIMLTYCELPPDAAGALTSAGVAALASLAVAMLAMA</sequence>
<comment type="caution">
    <text evidence="3">The sequence shown here is derived from an EMBL/GenBank/DDBJ whole genome shotgun (WGS) entry which is preliminary data.</text>
</comment>
<evidence type="ECO:0008006" key="5">
    <source>
        <dbReference type="Google" id="ProtNLM"/>
    </source>
</evidence>
<keyword evidence="1" id="KW-1133">Transmembrane helix</keyword>
<accession>A0A8K1C551</accession>
<feature type="transmembrane region" description="Helical" evidence="1">
    <location>
        <begin position="194"/>
        <end position="216"/>
    </location>
</feature>
<protein>
    <recommendedName>
        <fullName evidence="5">Elicitin-like protein</fullName>
    </recommendedName>
</protein>
<keyword evidence="4" id="KW-1185">Reference proteome</keyword>
<dbReference type="AlphaFoldDB" id="A0A8K1C551"/>